<feature type="compositionally biased region" description="Basic and acidic residues" evidence="1">
    <location>
        <begin position="50"/>
        <end position="91"/>
    </location>
</feature>
<feature type="region of interest" description="Disordered" evidence="1">
    <location>
        <begin position="348"/>
        <end position="392"/>
    </location>
</feature>
<feature type="compositionally biased region" description="Basic and acidic residues" evidence="1">
    <location>
        <begin position="98"/>
        <end position="174"/>
    </location>
</feature>
<feature type="region of interest" description="Disordered" evidence="1">
    <location>
        <begin position="304"/>
        <end position="326"/>
    </location>
</feature>
<keyword evidence="3" id="KW-1185">Reference proteome</keyword>
<dbReference type="EMBL" id="GL441233">
    <property type="protein sequence ID" value="EFN65006.1"/>
    <property type="molecule type" value="Genomic_DNA"/>
</dbReference>
<dbReference type="InParanoid" id="E2ANI6"/>
<feature type="compositionally biased region" description="Basic and acidic residues" evidence="1">
    <location>
        <begin position="372"/>
        <end position="392"/>
    </location>
</feature>
<evidence type="ECO:0000313" key="2">
    <source>
        <dbReference type="EMBL" id="EFN65006.1"/>
    </source>
</evidence>
<dbReference type="AlphaFoldDB" id="E2ANI6"/>
<dbReference type="Proteomes" id="UP000000311">
    <property type="component" value="Unassembled WGS sequence"/>
</dbReference>
<evidence type="ECO:0000313" key="3">
    <source>
        <dbReference type="Proteomes" id="UP000000311"/>
    </source>
</evidence>
<sequence>MDDSTWGEKEGSGKMAEKCDGVVEELREIWRVMEEMVGLMKVVVSGLERMEKCGQKEKNEGVRKECGEKKEERRRGMERKAEREGDKRNEEVTTEAQLFRKEEETGTRKEERGEKDGKKDRGEENRRHRSDGKEEVEGGRKQERRRLERKEGKEAEVEERMQTEEDGGGRNDKRGGKKRMNLVWRGIDGGSAEERRRIMERIMEVELGRKMEVGEVVERKGTAGTVLIVRMAKKRDREGILERGGKINRDWGIGVDEDLTMEERKVRWRLVERARKEKARGNKVVVGNRKMWVNGEVWRWDAEEDRWTEGSGGSEEESAEERFVSEKKLEVRRKERQRRRRVVRIRGEEEEQKEKERAQCDGEEEEGGRGGVKAEEGKERTGGEIARRKVED</sequence>
<organism evidence="3">
    <name type="scientific">Camponotus floridanus</name>
    <name type="common">Florida carpenter ant</name>
    <dbReference type="NCBI Taxonomy" id="104421"/>
    <lineage>
        <taxon>Eukaryota</taxon>
        <taxon>Metazoa</taxon>
        <taxon>Ecdysozoa</taxon>
        <taxon>Arthropoda</taxon>
        <taxon>Hexapoda</taxon>
        <taxon>Insecta</taxon>
        <taxon>Pterygota</taxon>
        <taxon>Neoptera</taxon>
        <taxon>Endopterygota</taxon>
        <taxon>Hymenoptera</taxon>
        <taxon>Apocrita</taxon>
        <taxon>Aculeata</taxon>
        <taxon>Formicoidea</taxon>
        <taxon>Formicidae</taxon>
        <taxon>Formicinae</taxon>
        <taxon>Camponotus</taxon>
    </lineage>
</organism>
<name>E2ANI6_CAMFO</name>
<evidence type="ECO:0000256" key="1">
    <source>
        <dbReference type="SAM" id="MobiDB-lite"/>
    </source>
</evidence>
<reference evidence="2 3" key="1">
    <citation type="journal article" date="2010" name="Science">
        <title>Genomic comparison of the ants Camponotus floridanus and Harpegnathos saltator.</title>
        <authorList>
            <person name="Bonasio R."/>
            <person name="Zhang G."/>
            <person name="Ye C."/>
            <person name="Mutti N.S."/>
            <person name="Fang X."/>
            <person name="Qin N."/>
            <person name="Donahue G."/>
            <person name="Yang P."/>
            <person name="Li Q."/>
            <person name="Li C."/>
            <person name="Zhang P."/>
            <person name="Huang Z."/>
            <person name="Berger S.L."/>
            <person name="Reinberg D."/>
            <person name="Wang J."/>
            <person name="Liebig J."/>
        </authorList>
    </citation>
    <scope>NUCLEOTIDE SEQUENCE [LARGE SCALE GENOMIC DNA]</scope>
    <source>
        <strain evidence="3">C129</strain>
    </source>
</reference>
<gene>
    <name evidence="2" type="ORF">EAG_06966</name>
</gene>
<proteinExistence type="predicted"/>
<accession>E2ANI6</accession>
<feature type="region of interest" description="Disordered" evidence="1">
    <location>
        <begin position="50"/>
        <end position="177"/>
    </location>
</feature>
<protein>
    <submittedName>
        <fullName evidence="2">Uncharacterized protein</fullName>
    </submittedName>
</protein>